<gene>
    <name evidence="3" type="ORF">PGLA2088_LOCUS6220</name>
</gene>
<evidence type="ECO:0000256" key="1">
    <source>
        <dbReference type="RuleBase" id="RU364036"/>
    </source>
</evidence>
<protein>
    <recommendedName>
        <fullName evidence="1">Nuclear cap-binding protein subunit 2</fullName>
    </recommendedName>
    <alternativeName>
        <fullName evidence="1">20 kDa nuclear cap-binding protein</fullName>
    </alternativeName>
</protein>
<dbReference type="Gene3D" id="3.30.70.330">
    <property type="match status" value="1"/>
</dbReference>
<proteinExistence type="inferred from homology"/>
<dbReference type="Proteomes" id="UP000626109">
    <property type="component" value="Unassembled WGS sequence"/>
</dbReference>
<comment type="subcellular location">
    <subcellularLocation>
        <location evidence="1">Nucleus</location>
    </subcellularLocation>
</comment>
<dbReference type="GO" id="GO:0005634">
    <property type="term" value="C:nucleus"/>
    <property type="evidence" value="ECO:0007669"/>
    <property type="project" value="UniProtKB-SubCell"/>
</dbReference>
<feature type="region of interest" description="Disordered" evidence="2">
    <location>
        <begin position="82"/>
        <end position="112"/>
    </location>
</feature>
<dbReference type="PANTHER" id="PTHR18847:SF0">
    <property type="entry name" value="NUCLEAR CAP-BINDING PROTEIN SUBUNIT 2"/>
    <property type="match status" value="1"/>
</dbReference>
<name>A0A813I793_POLGL</name>
<reference evidence="3" key="1">
    <citation type="submission" date="2021-02" db="EMBL/GenBank/DDBJ databases">
        <authorList>
            <person name="Dougan E. K."/>
            <person name="Rhodes N."/>
            <person name="Thang M."/>
            <person name="Chan C."/>
        </authorList>
    </citation>
    <scope>NUCLEOTIDE SEQUENCE</scope>
</reference>
<sequence>EQAGQAVNLLNKTMFDDRVVRVDFDAGISEGRQFGRGESGDQWRDDFRGDFDVARGGQGRNLLRDIVGMPEAQVYVGKRKQDHGRFGVAESEESAKKRAKTQEGSPGFAGLPARNPFGDNFAGLPMTFGSQANAFGGYQFGGAYEKGPREKGKGLGKGPLLRKRLSAGAVGKGRKRQPTVFEALSEQYLDIQFNLLRGDIVILVPIKGGGFTSPPCPILLSAPEVAAGVGV</sequence>
<dbReference type="GO" id="GO:0045292">
    <property type="term" value="P:mRNA cis splicing, via spliceosome"/>
    <property type="evidence" value="ECO:0007669"/>
    <property type="project" value="InterPro"/>
</dbReference>
<dbReference type="GO" id="GO:0005846">
    <property type="term" value="C:nuclear cap binding complex"/>
    <property type="evidence" value="ECO:0007669"/>
    <property type="project" value="InterPro"/>
</dbReference>
<dbReference type="EMBL" id="CAJNNW010006141">
    <property type="protein sequence ID" value="CAE8648051.1"/>
    <property type="molecule type" value="Genomic_DNA"/>
</dbReference>
<keyword evidence="1" id="KW-0507">mRNA processing</keyword>
<comment type="caution">
    <text evidence="3">The sequence shown here is derived from an EMBL/GenBank/DDBJ whole genome shotgun (WGS) entry which is preliminary data.</text>
</comment>
<evidence type="ECO:0000313" key="4">
    <source>
        <dbReference type="Proteomes" id="UP000626109"/>
    </source>
</evidence>
<dbReference type="GO" id="GO:0000339">
    <property type="term" value="F:RNA cap binding"/>
    <property type="evidence" value="ECO:0007669"/>
    <property type="project" value="InterPro"/>
</dbReference>
<feature type="non-terminal residue" evidence="3">
    <location>
        <position position="231"/>
    </location>
</feature>
<keyword evidence="1" id="KW-0694">RNA-binding</keyword>
<comment type="similarity">
    <text evidence="1">Belongs to the RRM NCBP2 family.</text>
</comment>
<dbReference type="InterPro" id="IPR027157">
    <property type="entry name" value="NCBP2"/>
</dbReference>
<accession>A0A813I793</accession>
<keyword evidence="1" id="KW-0539">Nucleus</keyword>
<evidence type="ECO:0000313" key="3">
    <source>
        <dbReference type="EMBL" id="CAE8648051.1"/>
    </source>
</evidence>
<organism evidence="3 4">
    <name type="scientific">Polarella glacialis</name>
    <name type="common">Dinoflagellate</name>
    <dbReference type="NCBI Taxonomy" id="89957"/>
    <lineage>
        <taxon>Eukaryota</taxon>
        <taxon>Sar</taxon>
        <taxon>Alveolata</taxon>
        <taxon>Dinophyceae</taxon>
        <taxon>Suessiales</taxon>
        <taxon>Suessiaceae</taxon>
        <taxon>Polarella</taxon>
    </lineage>
</organism>
<dbReference type="PANTHER" id="PTHR18847">
    <property type="entry name" value="20 KD NUCLEAR CAP BINDING PROTEIN"/>
    <property type="match status" value="1"/>
</dbReference>
<keyword evidence="1" id="KW-0508">mRNA splicing</keyword>
<evidence type="ECO:0000256" key="2">
    <source>
        <dbReference type="SAM" id="MobiDB-lite"/>
    </source>
</evidence>
<dbReference type="AlphaFoldDB" id="A0A813I793"/>
<dbReference type="InterPro" id="IPR012677">
    <property type="entry name" value="Nucleotide-bd_a/b_plait_sf"/>
</dbReference>